<dbReference type="Pfam" id="PF00829">
    <property type="entry name" value="Ribosomal_L21p"/>
    <property type="match status" value="1"/>
</dbReference>
<dbReference type="PANTHER" id="PTHR21349">
    <property type="entry name" value="50S RIBOSOMAL PROTEIN L21"/>
    <property type="match status" value="1"/>
</dbReference>
<sequence>MLRVTKRPFAQVVNFSSNGEAALLSRRSITANHFHSRTLSIDKRSVNMFSRSALRSLASELRWTAPSTISSAAPLQQRACLHQSASLMNSQQPQSPSASSHPESPLSATPRAQDTQPKSHGSVRASAFDENTMTPQTRAHVPIAKQPVAPTFTSPLQVTKSLMSQLPHLAGQKPHYIVAQLHARPYLLTEGDHIRLPFLMPKVKAGDILRFNRASALGSRDFTMKGSPTIDERIYECRVRVTGVDAEPLRIKEKTKRRQRHVKQAKSKHRYTLMRVMDVRVKTPDELLAEGAVIVEDSEDSSAIEPRS</sequence>
<dbReference type="Proteomes" id="UP000030104">
    <property type="component" value="Unassembled WGS sequence"/>
</dbReference>
<feature type="compositionally biased region" description="Low complexity" evidence="3">
    <location>
        <begin position="90"/>
        <end position="107"/>
    </location>
</feature>
<comment type="caution">
    <text evidence="4">The sequence shown here is derived from an EMBL/GenBank/DDBJ whole genome shotgun (WGS) entry which is preliminary data.</text>
</comment>
<keyword evidence="5" id="KW-1185">Reference proteome</keyword>
<evidence type="ECO:0000313" key="5">
    <source>
        <dbReference type="Proteomes" id="UP000030104"/>
    </source>
</evidence>
<organism evidence="4 5">
    <name type="scientific">Penicillium italicum</name>
    <name type="common">Blue mold</name>
    <dbReference type="NCBI Taxonomy" id="40296"/>
    <lineage>
        <taxon>Eukaryota</taxon>
        <taxon>Fungi</taxon>
        <taxon>Dikarya</taxon>
        <taxon>Ascomycota</taxon>
        <taxon>Pezizomycotina</taxon>
        <taxon>Eurotiomycetes</taxon>
        <taxon>Eurotiomycetidae</taxon>
        <taxon>Eurotiales</taxon>
        <taxon>Aspergillaceae</taxon>
        <taxon>Penicillium</taxon>
    </lineage>
</organism>
<feature type="region of interest" description="Disordered" evidence="3">
    <location>
        <begin position="86"/>
        <end position="135"/>
    </location>
</feature>
<evidence type="ECO:0000256" key="2">
    <source>
        <dbReference type="ARBA" id="ARBA00044129"/>
    </source>
</evidence>
<gene>
    <name evidence="4" type="ORF">PITC_062540</name>
</gene>
<protein>
    <recommendedName>
        <fullName evidence="2">Large ribosomal subunit protein bL21m</fullName>
    </recommendedName>
</protein>
<dbReference type="EMBL" id="JQGA01000948">
    <property type="protein sequence ID" value="KGO71289.1"/>
    <property type="molecule type" value="Genomic_DNA"/>
</dbReference>
<dbReference type="PhylomeDB" id="A0A0A2KU51"/>
<evidence type="ECO:0000313" key="4">
    <source>
        <dbReference type="EMBL" id="KGO71289.1"/>
    </source>
</evidence>
<dbReference type="GO" id="GO:0005762">
    <property type="term" value="C:mitochondrial large ribosomal subunit"/>
    <property type="evidence" value="ECO:0007669"/>
    <property type="project" value="TreeGrafter"/>
</dbReference>
<dbReference type="GO" id="GO:0003735">
    <property type="term" value="F:structural constituent of ribosome"/>
    <property type="evidence" value="ECO:0007669"/>
    <property type="project" value="TreeGrafter"/>
</dbReference>
<dbReference type="STRING" id="40296.A0A0A2KU51"/>
<dbReference type="OMA" id="KGAPYID"/>
<dbReference type="InterPro" id="IPR036164">
    <property type="entry name" value="bL21-like_sf"/>
</dbReference>
<dbReference type="SUPFAM" id="SSF141091">
    <property type="entry name" value="L21p-like"/>
    <property type="match status" value="1"/>
</dbReference>
<evidence type="ECO:0000256" key="1">
    <source>
        <dbReference type="ARBA" id="ARBA00008563"/>
    </source>
</evidence>
<dbReference type="HOGENOM" id="CLU_061463_0_0_1"/>
<feature type="compositionally biased region" description="Polar residues" evidence="3">
    <location>
        <begin position="110"/>
        <end position="119"/>
    </location>
</feature>
<reference evidence="4 5" key="1">
    <citation type="journal article" date="2015" name="Mol. Plant Microbe Interact.">
        <title>Genome, transcriptome, and functional analyses of Penicillium expansum provide new insights into secondary metabolism and pathogenicity.</title>
        <authorList>
            <person name="Ballester A.R."/>
            <person name="Marcet-Houben M."/>
            <person name="Levin E."/>
            <person name="Sela N."/>
            <person name="Selma-Lazaro C."/>
            <person name="Carmona L."/>
            <person name="Wisniewski M."/>
            <person name="Droby S."/>
            <person name="Gonzalez-Candelas L."/>
            <person name="Gabaldon T."/>
        </authorList>
    </citation>
    <scope>NUCLEOTIDE SEQUENCE [LARGE SCALE GENOMIC DNA]</scope>
    <source>
        <strain evidence="4 5">PHI-1</strain>
    </source>
</reference>
<dbReference type="InterPro" id="IPR028909">
    <property type="entry name" value="bL21-like"/>
</dbReference>
<comment type="similarity">
    <text evidence="1">Belongs to the bacterial ribosomal protein bL21 family.</text>
</comment>
<dbReference type="AlphaFoldDB" id="A0A0A2KU51"/>
<evidence type="ECO:0000256" key="3">
    <source>
        <dbReference type="SAM" id="MobiDB-lite"/>
    </source>
</evidence>
<dbReference type="PANTHER" id="PTHR21349:SF0">
    <property type="entry name" value="LARGE RIBOSOMAL SUBUNIT PROTEIN BL21M"/>
    <property type="match status" value="1"/>
</dbReference>
<accession>A0A0A2KU51</accession>
<dbReference type="OrthoDB" id="5994at2759"/>
<name>A0A0A2KU51_PENIT</name>
<proteinExistence type="inferred from homology"/>